<evidence type="ECO:0000313" key="1">
    <source>
        <dbReference type="EMBL" id="JAH58902.1"/>
    </source>
</evidence>
<organism evidence="1">
    <name type="scientific">Anguilla anguilla</name>
    <name type="common">European freshwater eel</name>
    <name type="synonym">Muraena anguilla</name>
    <dbReference type="NCBI Taxonomy" id="7936"/>
    <lineage>
        <taxon>Eukaryota</taxon>
        <taxon>Metazoa</taxon>
        <taxon>Chordata</taxon>
        <taxon>Craniata</taxon>
        <taxon>Vertebrata</taxon>
        <taxon>Euteleostomi</taxon>
        <taxon>Actinopterygii</taxon>
        <taxon>Neopterygii</taxon>
        <taxon>Teleostei</taxon>
        <taxon>Anguilliformes</taxon>
        <taxon>Anguillidae</taxon>
        <taxon>Anguilla</taxon>
    </lineage>
</organism>
<dbReference type="EMBL" id="GBXM01049675">
    <property type="protein sequence ID" value="JAH58902.1"/>
    <property type="molecule type" value="Transcribed_RNA"/>
</dbReference>
<protein>
    <submittedName>
        <fullName evidence="1">Uncharacterized protein</fullName>
    </submittedName>
</protein>
<accession>A0A0E9TZK3</accession>
<sequence length="38" mass="4219">MGSTESNSGVFTSAFIYVILKYSKLNSIFRDCHCNSPT</sequence>
<reference evidence="1" key="1">
    <citation type="submission" date="2014-11" db="EMBL/GenBank/DDBJ databases">
        <authorList>
            <person name="Amaro Gonzalez C."/>
        </authorList>
    </citation>
    <scope>NUCLEOTIDE SEQUENCE</scope>
</reference>
<proteinExistence type="predicted"/>
<dbReference type="AlphaFoldDB" id="A0A0E9TZK3"/>
<name>A0A0E9TZK3_ANGAN</name>
<reference evidence="1" key="2">
    <citation type="journal article" date="2015" name="Fish Shellfish Immunol.">
        <title>Early steps in the European eel (Anguilla anguilla)-Vibrio vulnificus interaction in the gills: Role of the RtxA13 toxin.</title>
        <authorList>
            <person name="Callol A."/>
            <person name="Pajuelo D."/>
            <person name="Ebbesson L."/>
            <person name="Teles M."/>
            <person name="MacKenzie S."/>
            <person name="Amaro C."/>
        </authorList>
    </citation>
    <scope>NUCLEOTIDE SEQUENCE</scope>
</reference>